<organism evidence="1">
    <name type="scientific">Halalkalibacterium halodurans</name>
    <name type="common">Bacillus halodurans</name>
    <dbReference type="NCBI Taxonomy" id="86665"/>
    <lineage>
        <taxon>Bacteria</taxon>
        <taxon>Bacillati</taxon>
        <taxon>Bacillota</taxon>
        <taxon>Bacilli</taxon>
        <taxon>Bacillales</taxon>
        <taxon>Bacillaceae</taxon>
        <taxon>Halalkalibacterium (ex Joshi et al. 2022)</taxon>
    </lineage>
</organism>
<name>A0A0M0KGF6_ALKHA</name>
<reference evidence="1" key="1">
    <citation type="submission" date="2015-08" db="EMBL/GenBank/DDBJ databases">
        <title>Complete DNA Sequence of Pseudomonas syringae pv. actinidiae, the Causal Agent of Kiwifruit Canker Disease.</title>
        <authorList>
            <person name="Rikkerink E.H.A."/>
            <person name="Fineran P.C."/>
        </authorList>
    </citation>
    <scope>NUCLEOTIDE SEQUENCE</scope>
    <source>
        <strain evidence="1">DSM 13666</strain>
    </source>
</reference>
<sequence>MTFAAKERPMDQRLKRELKKETANPIVRTRHLIYMYLSKPIRVFSRIVFPIPEYVPLCENDKL</sequence>
<dbReference type="AlphaFoldDB" id="A0A0M0KGF6"/>
<gene>
    <name evidence="1" type="ORF">AMD02_01470</name>
</gene>
<dbReference type="PATRIC" id="fig|136160.3.peg.490"/>
<protein>
    <submittedName>
        <fullName evidence="1">Uncharacterized protein</fullName>
    </submittedName>
</protein>
<evidence type="ECO:0000313" key="1">
    <source>
        <dbReference type="EMBL" id="KOO37662.1"/>
    </source>
</evidence>
<accession>A0A0M0KGF6</accession>
<proteinExistence type="predicted"/>
<dbReference type="EMBL" id="LILD01000001">
    <property type="protein sequence ID" value="KOO37662.1"/>
    <property type="molecule type" value="Genomic_DNA"/>
</dbReference>
<comment type="caution">
    <text evidence="1">The sequence shown here is derived from an EMBL/GenBank/DDBJ whole genome shotgun (WGS) entry which is preliminary data.</text>
</comment>